<feature type="domain" description="Helicase C-terminal" evidence="7">
    <location>
        <begin position="433"/>
        <end position="601"/>
    </location>
</feature>
<dbReference type="InterPro" id="IPR038718">
    <property type="entry name" value="SNF2-like_sf"/>
</dbReference>
<dbReference type="InterPro" id="IPR000330">
    <property type="entry name" value="SNF2_N"/>
</dbReference>
<evidence type="ECO:0000256" key="3">
    <source>
        <dbReference type="ARBA" id="ARBA00022806"/>
    </source>
</evidence>
<dbReference type="GO" id="GO:0004386">
    <property type="term" value="F:helicase activity"/>
    <property type="evidence" value="ECO:0007669"/>
    <property type="project" value="UniProtKB-KW"/>
</dbReference>
<dbReference type="PROSITE" id="PS51194">
    <property type="entry name" value="HELICASE_CTER"/>
    <property type="match status" value="1"/>
</dbReference>
<feature type="coiled-coil region" evidence="5">
    <location>
        <begin position="906"/>
        <end position="933"/>
    </location>
</feature>
<dbReference type="GO" id="GO:0005524">
    <property type="term" value="F:ATP binding"/>
    <property type="evidence" value="ECO:0007669"/>
    <property type="project" value="UniProtKB-KW"/>
</dbReference>
<dbReference type="InterPro" id="IPR027417">
    <property type="entry name" value="P-loop_NTPase"/>
</dbReference>
<dbReference type="RefSeq" id="WP_075735865.1">
    <property type="nucleotide sequence ID" value="NZ_CP009249.1"/>
</dbReference>
<keyword evidence="1" id="KW-0547">Nucleotide-binding</keyword>
<dbReference type="CDD" id="cd18011">
    <property type="entry name" value="DEXDc_RapA"/>
    <property type="match status" value="1"/>
</dbReference>
<dbReference type="InterPro" id="IPR049730">
    <property type="entry name" value="SNF2/RAD54-like_C"/>
</dbReference>
<keyword evidence="5" id="KW-0175">Coiled coil</keyword>
<dbReference type="Gene3D" id="3.40.50.300">
    <property type="entry name" value="P-loop containing nucleotide triphosphate hydrolases"/>
    <property type="match status" value="1"/>
</dbReference>
<organism evidence="8 9">
    <name type="scientific">Corynebacterium phocae</name>
    <dbReference type="NCBI Taxonomy" id="161895"/>
    <lineage>
        <taxon>Bacteria</taxon>
        <taxon>Bacillati</taxon>
        <taxon>Actinomycetota</taxon>
        <taxon>Actinomycetes</taxon>
        <taxon>Mycobacteriales</taxon>
        <taxon>Corynebacteriaceae</taxon>
        <taxon>Corynebacterium</taxon>
    </lineage>
</organism>
<name>A0A1L7D5U4_9CORY</name>
<dbReference type="EMBL" id="CP009249">
    <property type="protein sequence ID" value="APT93363.1"/>
    <property type="molecule type" value="Genomic_DNA"/>
</dbReference>
<reference evidence="8 9" key="1">
    <citation type="submission" date="2014-08" db="EMBL/GenBank/DDBJ databases">
        <title>Complete genome sequence of Corynebacterium phocae M408/89/1(T)(=DSM 44612(T)), isolated from the common seal (Phoca vitulina).</title>
        <authorList>
            <person name="Ruckert C."/>
            <person name="Albersmeier A."/>
            <person name="Winkler A."/>
            <person name="Kalinowski J."/>
        </authorList>
    </citation>
    <scope>NUCLEOTIDE SEQUENCE [LARGE SCALE GENOMIC DNA]</scope>
    <source>
        <strain evidence="8 9">M408/89/1</strain>
    </source>
</reference>
<keyword evidence="2" id="KW-0378">Hydrolase</keyword>
<sequence length="971" mass="107482">MIPDRVSPTRQPATSAEDAAQLAPGIIVEVRDEEWLVTSVIRSVDGWKIKARGLTEYVRDSVATFYSAIDNIQVFDPTQVEVVPDSSPQYRHSRLWMETTLRNTPVPLYQEDLSVAPKMLADPLPYQLSAVRKALSEQNIRPRVLLADAVGLGKTLEIGMILAELIRRGRGDRILVVTPKSVLEQFQQEMWTRFSIPLVRLDSQGIQKVRQKLPASRNPFTFFPRVIVSIDTLKSPKYRAQLEKVNWDAVVIDEIHNATNAGTQNNQLARTLAPTTESLILASATPHNGDPESFKEILRLLDPTSVLPDGSIDVTAAKRLIIRRHRNSDEVAQVVGQRWAKREEPKNIIIDPSEQELDIAKELDETWISPEDSAPSKDHLFPWTLVKAFLSSPAALQETVASRLERAKDPQERAALEKLQGLANELTPETSEKYNALVNYLQEIGIKRNSPTRVVVFSERVATLKWLQENLTKHLKLKKGAVAIMHGDLSDVEQMELIDSFKREDSPIRVLVTGDVASEGVNLHTQCHHLVHYDIPWSLIRIQQRNGRIDRYGQEHSPEIVSLLLDTGEQAEGLGELRVLAKLIEREHTAHEILGDAASLMGKHSIGGEEEEIRRVLQGTRDFDAAVRTPEAVQAGAHALIKEQEQAENNNADTTLADIDDLLAMLNPKSDPDAGSSTTATHSEIGSLYTSEAGYLLDALAEAFADPRASKRGGGIELVEHRNDIVEFAPPADLQRRLDFLPQDYVEYRKVYDKLSLATSAERGNQLLQAARQGDSEKSWPTAVYLGPLSPATSWAADRALSSMSRREIPAITGNVDSPTVFLMGTLTNSRGQIVSCNFVTASRNEWGIISPDILLDPVAWLKSAGLSMDAINPGGTKVPEGVQALIAESVDAAQGQVALTKQSATAAAEARISQWQERAARWEEKREGAAHNSRAVKQGAPMIEAERKLIPDLEPDRTLVRPLLLIVPAN</sequence>
<dbReference type="InterPro" id="IPR014001">
    <property type="entry name" value="Helicase_ATP-bd"/>
</dbReference>
<evidence type="ECO:0000259" key="6">
    <source>
        <dbReference type="PROSITE" id="PS51192"/>
    </source>
</evidence>
<proteinExistence type="predicted"/>
<dbReference type="CDD" id="cd18793">
    <property type="entry name" value="SF2_C_SNF"/>
    <property type="match status" value="1"/>
</dbReference>
<dbReference type="SUPFAM" id="SSF52540">
    <property type="entry name" value="P-loop containing nucleoside triphosphate hydrolases"/>
    <property type="match status" value="2"/>
</dbReference>
<dbReference type="InterPro" id="IPR001650">
    <property type="entry name" value="Helicase_C-like"/>
</dbReference>
<evidence type="ECO:0000313" key="9">
    <source>
        <dbReference type="Proteomes" id="UP000185491"/>
    </source>
</evidence>
<evidence type="ECO:0000259" key="7">
    <source>
        <dbReference type="PROSITE" id="PS51194"/>
    </source>
</evidence>
<dbReference type="Pfam" id="PF00271">
    <property type="entry name" value="Helicase_C"/>
    <property type="match status" value="1"/>
</dbReference>
<dbReference type="STRING" id="161895.CPHO_11220"/>
<keyword evidence="4" id="KW-0067">ATP-binding</keyword>
<feature type="domain" description="Helicase ATP-binding" evidence="6">
    <location>
        <begin position="135"/>
        <end position="304"/>
    </location>
</feature>
<dbReference type="PROSITE" id="PS51192">
    <property type="entry name" value="HELICASE_ATP_BIND_1"/>
    <property type="match status" value="1"/>
</dbReference>
<dbReference type="AlphaFoldDB" id="A0A1L7D5U4"/>
<evidence type="ECO:0000313" key="8">
    <source>
        <dbReference type="EMBL" id="APT93363.1"/>
    </source>
</evidence>
<dbReference type="SMART" id="SM00490">
    <property type="entry name" value="HELICc"/>
    <property type="match status" value="1"/>
</dbReference>
<gene>
    <name evidence="8" type="ORF">CPHO_11220</name>
</gene>
<dbReference type="KEGG" id="cpho:CPHO_11220"/>
<dbReference type="Pfam" id="PF00176">
    <property type="entry name" value="SNF2-rel_dom"/>
    <property type="match status" value="1"/>
</dbReference>
<evidence type="ECO:0000256" key="2">
    <source>
        <dbReference type="ARBA" id="ARBA00022801"/>
    </source>
</evidence>
<evidence type="ECO:0000256" key="1">
    <source>
        <dbReference type="ARBA" id="ARBA00022741"/>
    </source>
</evidence>
<dbReference type="OrthoDB" id="9814088at2"/>
<dbReference type="SMART" id="SM00487">
    <property type="entry name" value="DEXDc"/>
    <property type="match status" value="1"/>
</dbReference>
<dbReference type="GO" id="GO:0016787">
    <property type="term" value="F:hydrolase activity"/>
    <property type="evidence" value="ECO:0007669"/>
    <property type="project" value="UniProtKB-KW"/>
</dbReference>
<dbReference type="Gene3D" id="3.40.50.10810">
    <property type="entry name" value="Tandem AAA-ATPase domain"/>
    <property type="match status" value="1"/>
</dbReference>
<evidence type="ECO:0000256" key="4">
    <source>
        <dbReference type="ARBA" id="ARBA00022840"/>
    </source>
</evidence>
<protein>
    <submittedName>
        <fullName evidence="8">Helicase</fullName>
    </submittedName>
</protein>
<accession>A0A1L7D5U4</accession>
<dbReference type="InterPro" id="IPR057342">
    <property type="entry name" value="DEXDc_RapA"/>
</dbReference>
<keyword evidence="3 8" id="KW-0347">Helicase</keyword>
<evidence type="ECO:0000256" key="5">
    <source>
        <dbReference type="SAM" id="Coils"/>
    </source>
</evidence>
<dbReference type="Proteomes" id="UP000185491">
    <property type="component" value="Chromosome"/>
</dbReference>
<dbReference type="PANTHER" id="PTHR45766">
    <property type="entry name" value="DNA ANNEALING HELICASE AND ENDONUCLEASE ZRANB3 FAMILY MEMBER"/>
    <property type="match status" value="1"/>
</dbReference>
<dbReference type="PANTHER" id="PTHR45766:SF6">
    <property type="entry name" value="SWI_SNF-RELATED MATRIX-ASSOCIATED ACTIN-DEPENDENT REGULATOR OF CHROMATIN SUBFAMILY A-LIKE PROTEIN 1"/>
    <property type="match status" value="1"/>
</dbReference>
<keyword evidence="9" id="KW-1185">Reference proteome</keyword>